<evidence type="ECO:0000256" key="8">
    <source>
        <dbReference type="PIRSR" id="PIRSR001480-2"/>
    </source>
</evidence>
<evidence type="ECO:0000256" key="9">
    <source>
        <dbReference type="SAM" id="MobiDB-lite"/>
    </source>
</evidence>
<dbReference type="GO" id="GO:0005975">
    <property type="term" value="P:carbohydrate metabolic process"/>
    <property type="evidence" value="ECO:0007669"/>
    <property type="project" value="InterPro"/>
</dbReference>
<evidence type="ECO:0000256" key="5">
    <source>
        <dbReference type="ARBA" id="ARBA00022833"/>
    </source>
</evidence>
<reference evidence="11" key="2">
    <citation type="submission" date="2020-09" db="EMBL/GenBank/DDBJ databases">
        <authorList>
            <person name="Sun Q."/>
            <person name="Ohkuma M."/>
        </authorList>
    </citation>
    <scope>NUCLEOTIDE SEQUENCE</scope>
    <source>
        <strain evidence="11">JCM 3090</strain>
    </source>
</reference>
<feature type="active site" evidence="7">
    <location>
        <position position="298"/>
    </location>
</feature>
<accession>A0A8J3FDU1</accession>
<dbReference type="GO" id="GO:0004476">
    <property type="term" value="F:mannose-6-phosphate isomerase activity"/>
    <property type="evidence" value="ECO:0007669"/>
    <property type="project" value="UniProtKB-EC"/>
</dbReference>
<keyword evidence="12" id="KW-1185">Reference proteome</keyword>
<dbReference type="InterPro" id="IPR016305">
    <property type="entry name" value="Mannose-6-P_Isomerase"/>
</dbReference>
<dbReference type="CDD" id="cd07011">
    <property type="entry name" value="cupin_PMI_type_I_N"/>
    <property type="match status" value="1"/>
</dbReference>
<dbReference type="InterPro" id="IPR011051">
    <property type="entry name" value="RmlC_Cupin_sf"/>
</dbReference>
<dbReference type="Proteomes" id="UP000649739">
    <property type="component" value="Unassembled WGS sequence"/>
</dbReference>
<dbReference type="InterPro" id="IPR014710">
    <property type="entry name" value="RmlC-like_jellyroll"/>
</dbReference>
<gene>
    <name evidence="11" type="ORF">GCM10010123_39530</name>
</gene>
<protein>
    <recommendedName>
        <fullName evidence="3">mannose-6-phosphate isomerase</fullName>
        <ecNumber evidence="3">5.3.1.8</ecNumber>
    </recommendedName>
</protein>
<dbReference type="AlphaFoldDB" id="A0A8J3FDU1"/>
<evidence type="ECO:0000256" key="4">
    <source>
        <dbReference type="ARBA" id="ARBA00022723"/>
    </source>
</evidence>
<evidence type="ECO:0000256" key="6">
    <source>
        <dbReference type="ARBA" id="ARBA00023235"/>
    </source>
</evidence>
<dbReference type="EMBL" id="BMQB01000010">
    <property type="protein sequence ID" value="GGK05696.1"/>
    <property type="molecule type" value="Genomic_DNA"/>
</dbReference>
<keyword evidence="6 11" id="KW-0413">Isomerase</keyword>
<evidence type="ECO:0000256" key="2">
    <source>
        <dbReference type="ARBA" id="ARBA00010772"/>
    </source>
</evidence>
<dbReference type="EC" id="5.3.1.8" evidence="3"/>
<keyword evidence="4 8" id="KW-0479">Metal-binding</keyword>
<organism evidence="11 12">
    <name type="scientific">Pilimelia anulata</name>
    <dbReference type="NCBI Taxonomy" id="53371"/>
    <lineage>
        <taxon>Bacteria</taxon>
        <taxon>Bacillati</taxon>
        <taxon>Actinomycetota</taxon>
        <taxon>Actinomycetes</taxon>
        <taxon>Micromonosporales</taxon>
        <taxon>Micromonosporaceae</taxon>
        <taxon>Pilimelia</taxon>
    </lineage>
</organism>
<feature type="region of interest" description="Disordered" evidence="9">
    <location>
        <begin position="198"/>
        <end position="225"/>
    </location>
</feature>
<dbReference type="NCBIfam" id="TIGR00218">
    <property type="entry name" value="manA"/>
    <property type="match status" value="1"/>
</dbReference>
<comment type="cofactor">
    <cofactor evidence="8">
        <name>Zn(2+)</name>
        <dbReference type="ChEBI" id="CHEBI:29105"/>
    </cofactor>
    <text evidence="8">Binds 1 zinc ion per subunit.</text>
</comment>
<feature type="binding site" evidence="8">
    <location>
        <position position="97"/>
    </location>
    <ligand>
        <name>Zn(2+)</name>
        <dbReference type="ChEBI" id="CHEBI:29105"/>
    </ligand>
</feature>
<feature type="binding site" evidence="8">
    <location>
        <position position="279"/>
    </location>
    <ligand>
        <name>Zn(2+)</name>
        <dbReference type="ChEBI" id="CHEBI:29105"/>
    </ligand>
</feature>
<keyword evidence="5 8" id="KW-0862">Zinc</keyword>
<dbReference type="PANTHER" id="PTHR10309:SF0">
    <property type="entry name" value="MANNOSE-6-PHOSPHATE ISOMERASE"/>
    <property type="match status" value="1"/>
</dbReference>
<comment type="catalytic activity">
    <reaction evidence="1">
        <text>D-mannose 6-phosphate = D-fructose 6-phosphate</text>
        <dbReference type="Rhea" id="RHEA:12356"/>
        <dbReference type="ChEBI" id="CHEBI:58735"/>
        <dbReference type="ChEBI" id="CHEBI:61527"/>
        <dbReference type="EC" id="5.3.1.8"/>
    </reaction>
</comment>
<dbReference type="GO" id="GO:0008270">
    <property type="term" value="F:zinc ion binding"/>
    <property type="evidence" value="ECO:0007669"/>
    <property type="project" value="InterPro"/>
</dbReference>
<dbReference type="InterPro" id="IPR001250">
    <property type="entry name" value="Man6P_Isoase-1"/>
</dbReference>
<comment type="caution">
    <text evidence="11">The sequence shown here is derived from an EMBL/GenBank/DDBJ whole genome shotgun (WGS) entry which is preliminary data.</text>
</comment>
<name>A0A8J3FDU1_9ACTN</name>
<evidence type="ECO:0000259" key="10">
    <source>
        <dbReference type="Pfam" id="PF20511"/>
    </source>
</evidence>
<comment type="similarity">
    <text evidence="2">Belongs to the mannose-6-phosphate isomerase type 1 family.</text>
</comment>
<dbReference type="GO" id="GO:0009298">
    <property type="term" value="P:GDP-mannose biosynthetic process"/>
    <property type="evidence" value="ECO:0007669"/>
    <property type="project" value="InterPro"/>
</dbReference>
<evidence type="ECO:0000313" key="12">
    <source>
        <dbReference type="Proteomes" id="UP000649739"/>
    </source>
</evidence>
<feature type="binding site" evidence="8">
    <location>
        <position position="99"/>
    </location>
    <ligand>
        <name>Zn(2+)</name>
        <dbReference type="ChEBI" id="CHEBI:29105"/>
    </ligand>
</feature>
<dbReference type="GO" id="GO:0005829">
    <property type="term" value="C:cytosol"/>
    <property type="evidence" value="ECO:0007669"/>
    <property type="project" value="TreeGrafter"/>
</dbReference>
<dbReference type="Pfam" id="PF20511">
    <property type="entry name" value="PMI_typeI_cat"/>
    <property type="match status" value="1"/>
</dbReference>
<evidence type="ECO:0000256" key="7">
    <source>
        <dbReference type="PIRSR" id="PIRSR001480-1"/>
    </source>
</evidence>
<sequence>MEPLVNPVREYAWGSRTVLAELRGAPTPSPRPEAELWLGAHPADPSRLRRAGGDRPLTDVIAEDPAGVLGAAVLDRFGPRLPYLMKVLAAAQPLSLQAHPDAARARERFAAGDPSYTDPHHKPELLVAVSTFRGLCGFRPPDRSAELLAALAVPALAPVVADLRAGDLAAAVTTLLTWPAADRPALLAAVTAALPDPADGLPGPATAPPLPGGATMSAAPPDPAAARPAGGGPFAAEYAMAAALAARYPADVGVVVALLLNLVALAPGEAIWMPAGNLHAYLSGTGIELMAASDNVLRGGLTPKHVDVPELLHVLRFTPLPDPVLRPEPVAPGVRRWAVPVPDFALYEVVLDAGRPQVELDAPGPRTLLCLTGAIEADDGAKPLPLAAGESAFGRAAAPPLRLRGAGTAYLATPGTP</sequence>
<dbReference type="PRINTS" id="PR00714">
    <property type="entry name" value="MAN6PISMRASE"/>
</dbReference>
<evidence type="ECO:0000256" key="1">
    <source>
        <dbReference type="ARBA" id="ARBA00000757"/>
    </source>
</evidence>
<dbReference type="PANTHER" id="PTHR10309">
    <property type="entry name" value="MANNOSE-6-PHOSPHATE ISOMERASE"/>
    <property type="match status" value="1"/>
</dbReference>
<feature type="compositionally biased region" description="Low complexity" evidence="9">
    <location>
        <begin position="212"/>
        <end position="225"/>
    </location>
</feature>
<feature type="binding site" evidence="8">
    <location>
        <position position="124"/>
    </location>
    <ligand>
        <name>Zn(2+)</name>
        <dbReference type="ChEBI" id="CHEBI:29105"/>
    </ligand>
</feature>
<reference evidence="11" key="1">
    <citation type="journal article" date="2014" name="Int. J. Syst. Evol. Microbiol.">
        <title>Complete genome sequence of Corynebacterium casei LMG S-19264T (=DSM 44701T), isolated from a smear-ripened cheese.</title>
        <authorList>
            <consortium name="US DOE Joint Genome Institute (JGI-PGF)"/>
            <person name="Walter F."/>
            <person name="Albersmeier A."/>
            <person name="Kalinowski J."/>
            <person name="Ruckert C."/>
        </authorList>
    </citation>
    <scope>NUCLEOTIDE SEQUENCE</scope>
    <source>
        <strain evidence="11">JCM 3090</strain>
    </source>
</reference>
<feature type="domain" description="Phosphomannose isomerase type I catalytic" evidence="10">
    <location>
        <begin position="4"/>
        <end position="140"/>
    </location>
</feature>
<dbReference type="RefSeq" id="WP_189171690.1">
    <property type="nucleotide sequence ID" value="NZ_BMQB01000010.1"/>
</dbReference>
<proteinExistence type="inferred from homology"/>
<evidence type="ECO:0000313" key="11">
    <source>
        <dbReference type="EMBL" id="GGK05696.1"/>
    </source>
</evidence>
<dbReference type="Gene3D" id="1.10.441.10">
    <property type="entry name" value="Phosphomannose Isomerase, domain 2"/>
    <property type="match status" value="1"/>
</dbReference>
<dbReference type="SUPFAM" id="SSF51182">
    <property type="entry name" value="RmlC-like cupins"/>
    <property type="match status" value="1"/>
</dbReference>
<evidence type="ECO:0000256" key="3">
    <source>
        <dbReference type="ARBA" id="ARBA00011956"/>
    </source>
</evidence>
<dbReference type="InterPro" id="IPR046457">
    <property type="entry name" value="PMI_typeI_cat"/>
</dbReference>
<dbReference type="Gene3D" id="2.60.120.10">
    <property type="entry name" value="Jelly Rolls"/>
    <property type="match status" value="2"/>
</dbReference>
<dbReference type="PIRSF" id="PIRSF001480">
    <property type="entry name" value="Mannose-6-phosphate_isomerase"/>
    <property type="match status" value="1"/>
</dbReference>